<sequence length="272" mass="28356">MSDTSIFDLTGKVSVVSGAARGMGRAMALSLASAGSDMLLVDLNERGLKSTMKEIRSMGRKVDYSTTDVSETDHIPALFEHLDRTFGRIDFLGNVAGGETVFGAPEDISIDDFEQSIKSLVTGRFLMCQEAGKRMLAQGTGSIVNIGSIGGVSSLGRGQIAYFAAMGAVVQMVRGLATEWASRGVRVNAILPAQVLNPGLSERIDKTPEVLDTFLRGIPAGRMGQPDDIRGLSVLLASDASAWITGALIPMDGGNLALNAGGSYPGSPSASG</sequence>
<dbReference type="GO" id="GO:0016616">
    <property type="term" value="F:oxidoreductase activity, acting on the CH-OH group of donors, NAD or NADP as acceptor"/>
    <property type="evidence" value="ECO:0007669"/>
    <property type="project" value="TreeGrafter"/>
</dbReference>
<evidence type="ECO:0000313" key="2">
    <source>
        <dbReference type="EMBL" id="SVB30053.1"/>
    </source>
</evidence>
<name>A0A382CXK3_9ZZZZ</name>
<protein>
    <recommendedName>
        <fullName evidence="3">Short-chain dehydrogenase</fullName>
    </recommendedName>
</protein>
<dbReference type="AlphaFoldDB" id="A0A382CXK3"/>
<dbReference type="InterPro" id="IPR036291">
    <property type="entry name" value="NAD(P)-bd_dom_sf"/>
</dbReference>
<dbReference type="PANTHER" id="PTHR42760:SF124">
    <property type="entry name" value="SHORT-CHAIN DEHYDROGENASE_REDUCTASE"/>
    <property type="match status" value="1"/>
</dbReference>
<dbReference type="PANTHER" id="PTHR42760">
    <property type="entry name" value="SHORT-CHAIN DEHYDROGENASES/REDUCTASES FAMILY MEMBER"/>
    <property type="match status" value="1"/>
</dbReference>
<dbReference type="EMBL" id="UINC01036300">
    <property type="protein sequence ID" value="SVB30053.1"/>
    <property type="molecule type" value="Genomic_DNA"/>
</dbReference>
<dbReference type="PRINTS" id="PR00081">
    <property type="entry name" value="GDHRDH"/>
</dbReference>
<dbReference type="PRINTS" id="PR00080">
    <property type="entry name" value="SDRFAMILY"/>
</dbReference>
<evidence type="ECO:0008006" key="3">
    <source>
        <dbReference type="Google" id="ProtNLM"/>
    </source>
</evidence>
<organism evidence="2">
    <name type="scientific">marine metagenome</name>
    <dbReference type="NCBI Taxonomy" id="408172"/>
    <lineage>
        <taxon>unclassified sequences</taxon>
        <taxon>metagenomes</taxon>
        <taxon>ecological metagenomes</taxon>
    </lineage>
</organism>
<reference evidence="2" key="1">
    <citation type="submission" date="2018-05" db="EMBL/GenBank/DDBJ databases">
        <authorList>
            <person name="Lanie J.A."/>
            <person name="Ng W.-L."/>
            <person name="Kazmierczak K.M."/>
            <person name="Andrzejewski T.M."/>
            <person name="Davidsen T.M."/>
            <person name="Wayne K.J."/>
            <person name="Tettelin H."/>
            <person name="Glass J.I."/>
            <person name="Rusch D."/>
            <person name="Podicherti R."/>
            <person name="Tsui H.-C.T."/>
            <person name="Winkler M.E."/>
        </authorList>
    </citation>
    <scope>NUCLEOTIDE SEQUENCE</scope>
</reference>
<proteinExistence type="inferred from homology"/>
<dbReference type="InterPro" id="IPR002347">
    <property type="entry name" value="SDR_fam"/>
</dbReference>
<dbReference type="Pfam" id="PF13561">
    <property type="entry name" value="adh_short_C2"/>
    <property type="match status" value="1"/>
</dbReference>
<accession>A0A382CXK3</accession>
<comment type="similarity">
    <text evidence="1">Belongs to the short-chain dehydrogenases/reductases (SDR) family.</text>
</comment>
<dbReference type="SUPFAM" id="SSF51735">
    <property type="entry name" value="NAD(P)-binding Rossmann-fold domains"/>
    <property type="match status" value="1"/>
</dbReference>
<evidence type="ECO:0000256" key="1">
    <source>
        <dbReference type="ARBA" id="ARBA00006484"/>
    </source>
</evidence>
<gene>
    <name evidence="2" type="ORF">METZ01_LOCUS182907</name>
</gene>
<dbReference type="FunFam" id="3.40.50.720:FF:000084">
    <property type="entry name" value="Short-chain dehydrogenase reductase"/>
    <property type="match status" value="1"/>
</dbReference>
<dbReference type="Gene3D" id="3.40.50.720">
    <property type="entry name" value="NAD(P)-binding Rossmann-like Domain"/>
    <property type="match status" value="1"/>
</dbReference>